<sequence>MANPTLPLVAAILALSAAPAAWAQKSGGTLKIAHMDNPPSASIHEEATISTVMPFMSVYNNLVMFDPKTKQNRPDNIIPDLATEWKWSDDGKQLTFKLRDGVKWHDGKPFTSADVKCTWDMVISDESKLRKNPRKTWYFNLEKVTVNGDREATFHLKRPQPSLLTMLAAAFSPVYPCHVPTAQMRQKPIGTGPFKFVEMKQNESIKLARNPDYWKPGRPYLDAIEFSIIPNRATSLLTFVAGKLDMTFTSVVTPAMVNDLKVQAPTAICEAQPTNTQANLLVNREKPPFDDAKIRRAMALSIDRNAFNEILGQGNYRIGGAMLPPPEGLWGMPTEFLSTVAGYGPDVAKAREEGRKIMAELGYTTDKPLKIKVSTRNIPSYRDPAVILIDHLKQVNIQAELEPLETAVWYNRMMRRDFAIGMNIQGVGVDDPDVVFYETFRCGSERNYTNYCNPDVEKLFDQQSMMTDIEARRKLVWEIDKKLQEDGARPVIQHGWGGTCWRPEVKAVNLAVNTIYNHWRFEDVWLDR</sequence>
<evidence type="ECO:0000256" key="4">
    <source>
        <dbReference type="SAM" id="SignalP"/>
    </source>
</evidence>
<comment type="caution">
    <text evidence="6">The sequence shown here is derived from an EMBL/GenBank/DDBJ whole genome shotgun (WGS) entry which is preliminary data.</text>
</comment>
<comment type="subcellular location">
    <subcellularLocation>
        <location evidence="1">Periplasm</location>
    </subcellularLocation>
</comment>
<evidence type="ECO:0000256" key="3">
    <source>
        <dbReference type="ARBA" id="ARBA00022729"/>
    </source>
</evidence>
<dbReference type="CDD" id="cd00995">
    <property type="entry name" value="PBP2_NikA_DppA_OppA_like"/>
    <property type="match status" value="1"/>
</dbReference>
<feature type="domain" description="Solute-binding protein family 5" evidence="5">
    <location>
        <begin position="77"/>
        <end position="444"/>
    </location>
</feature>
<keyword evidence="3 4" id="KW-0732">Signal</keyword>
<proteinExistence type="inferred from homology"/>
<evidence type="ECO:0000313" key="7">
    <source>
        <dbReference type="Proteomes" id="UP000727907"/>
    </source>
</evidence>
<gene>
    <name evidence="6" type="ORF">KQ910_24355</name>
</gene>
<reference evidence="6 7" key="1">
    <citation type="submission" date="2021-06" db="EMBL/GenBank/DDBJ databases">
        <authorList>
            <person name="Lee D.H."/>
        </authorList>
    </citation>
    <scope>NUCLEOTIDE SEQUENCE [LARGE SCALE GENOMIC DNA]</scope>
    <source>
        <strain evidence="6 7">MMS21-HV4-11</strain>
    </source>
</reference>
<keyword evidence="7" id="KW-1185">Reference proteome</keyword>
<evidence type="ECO:0000259" key="5">
    <source>
        <dbReference type="Pfam" id="PF00496"/>
    </source>
</evidence>
<name>A0ABS6IQP4_9HYPH</name>
<dbReference type="InterPro" id="IPR039424">
    <property type="entry name" value="SBP_5"/>
</dbReference>
<feature type="signal peptide" evidence="4">
    <location>
        <begin position="1"/>
        <end position="23"/>
    </location>
</feature>
<dbReference type="PANTHER" id="PTHR30290:SF38">
    <property type="entry name" value="D,D-DIPEPTIDE-BINDING PERIPLASMIC PROTEIN DDPA-RELATED"/>
    <property type="match status" value="1"/>
</dbReference>
<organism evidence="6 7">
    <name type="scientific">Reyranella humidisoli</name>
    <dbReference type="NCBI Taxonomy" id="2849149"/>
    <lineage>
        <taxon>Bacteria</taxon>
        <taxon>Pseudomonadati</taxon>
        <taxon>Pseudomonadota</taxon>
        <taxon>Alphaproteobacteria</taxon>
        <taxon>Hyphomicrobiales</taxon>
        <taxon>Reyranellaceae</taxon>
        <taxon>Reyranella</taxon>
    </lineage>
</organism>
<dbReference type="Pfam" id="PF00496">
    <property type="entry name" value="SBP_bac_5"/>
    <property type="match status" value="1"/>
</dbReference>
<dbReference type="PANTHER" id="PTHR30290">
    <property type="entry name" value="PERIPLASMIC BINDING COMPONENT OF ABC TRANSPORTER"/>
    <property type="match status" value="1"/>
</dbReference>
<evidence type="ECO:0000313" key="6">
    <source>
        <dbReference type="EMBL" id="MBU8876929.1"/>
    </source>
</evidence>
<evidence type="ECO:0000256" key="1">
    <source>
        <dbReference type="ARBA" id="ARBA00004418"/>
    </source>
</evidence>
<evidence type="ECO:0000256" key="2">
    <source>
        <dbReference type="ARBA" id="ARBA00005695"/>
    </source>
</evidence>
<protein>
    <submittedName>
        <fullName evidence="6">ABC transporter substrate-binding protein</fullName>
    </submittedName>
</protein>
<feature type="chain" id="PRO_5045324578" evidence="4">
    <location>
        <begin position="24"/>
        <end position="528"/>
    </location>
</feature>
<dbReference type="EMBL" id="JAHOPB010000003">
    <property type="protein sequence ID" value="MBU8876929.1"/>
    <property type="molecule type" value="Genomic_DNA"/>
</dbReference>
<dbReference type="RefSeq" id="WP_216966208.1">
    <property type="nucleotide sequence ID" value="NZ_JAHOPB010000003.1"/>
</dbReference>
<dbReference type="InterPro" id="IPR000914">
    <property type="entry name" value="SBP_5_dom"/>
</dbReference>
<dbReference type="Proteomes" id="UP000727907">
    <property type="component" value="Unassembled WGS sequence"/>
</dbReference>
<dbReference type="PIRSF" id="PIRSF002741">
    <property type="entry name" value="MppA"/>
    <property type="match status" value="1"/>
</dbReference>
<comment type="similarity">
    <text evidence="2">Belongs to the bacterial solute-binding protein 5 family.</text>
</comment>
<accession>A0ABS6IQP4</accession>
<dbReference type="InterPro" id="IPR030678">
    <property type="entry name" value="Peptide/Ni-bd"/>
</dbReference>